<name>A0A4Q7VGG0_9BURK</name>
<dbReference type="RefSeq" id="WP_130433252.1">
    <property type="nucleotide sequence ID" value="NZ_SHKP01000007.1"/>
</dbReference>
<feature type="coiled-coil region" evidence="1">
    <location>
        <begin position="47"/>
        <end position="91"/>
    </location>
</feature>
<proteinExistence type="predicted"/>
<dbReference type="GO" id="GO:0043683">
    <property type="term" value="P:type IV pilus assembly"/>
    <property type="evidence" value="ECO:0007669"/>
    <property type="project" value="TreeGrafter"/>
</dbReference>
<keyword evidence="4" id="KW-1185">Reference proteome</keyword>
<keyword evidence="1" id="KW-0175">Coiled coil</keyword>
<comment type="caution">
    <text evidence="3">The sequence shown here is derived from an EMBL/GenBank/DDBJ whole genome shotgun (WGS) entry which is preliminary data.</text>
</comment>
<reference evidence="3 4" key="1">
    <citation type="submission" date="2019-02" db="EMBL/GenBank/DDBJ databases">
        <title>Genomic Encyclopedia of Type Strains, Phase IV (KMG-IV): sequencing the most valuable type-strain genomes for metagenomic binning, comparative biology and taxonomic classification.</title>
        <authorList>
            <person name="Goeker M."/>
        </authorList>
    </citation>
    <scope>NUCLEOTIDE SEQUENCE [LARGE SCALE GENOMIC DNA]</scope>
    <source>
        <strain evidence="3 4">DSM 19570</strain>
    </source>
</reference>
<organism evidence="3 4">
    <name type="scientific">Rivibacter subsaxonicus</name>
    <dbReference type="NCBI Taxonomy" id="457575"/>
    <lineage>
        <taxon>Bacteria</taxon>
        <taxon>Pseudomonadati</taxon>
        <taxon>Pseudomonadota</taxon>
        <taxon>Betaproteobacteria</taxon>
        <taxon>Burkholderiales</taxon>
        <taxon>Rivibacter</taxon>
    </lineage>
</organism>
<keyword evidence="2" id="KW-0472">Membrane</keyword>
<feature type="transmembrane region" description="Helical" evidence="2">
    <location>
        <begin position="20"/>
        <end position="42"/>
    </location>
</feature>
<dbReference type="AlphaFoldDB" id="A0A4Q7VGG0"/>
<sequence>MILINLLPHREERRQRRKQAFFAGLGAAAVIGLVIVALWYLVLQQMIANQQERNAYLTSEIKKLEEQIKDIATLKAEIEALKARQKAVEDLQTDRNMPVHLLNELVKQTPEGIYLTSIKQDGQSVLVTGIAQTNERVSEFLRNTTYNSEWLEKPQLIEIKAANVTTAGREQRRLNDFSVRFGLKRPLSKEAQEAAGAASAPAAQPVKS</sequence>
<gene>
    <name evidence="3" type="ORF">EV670_2860</name>
</gene>
<dbReference type="PANTHER" id="PTHR40278">
    <property type="entry name" value="DNA UTILIZATION PROTEIN HOFN"/>
    <property type="match status" value="1"/>
</dbReference>
<keyword evidence="2" id="KW-0812">Transmembrane</keyword>
<evidence type="ECO:0000313" key="4">
    <source>
        <dbReference type="Proteomes" id="UP000293671"/>
    </source>
</evidence>
<dbReference type="EMBL" id="SHKP01000007">
    <property type="protein sequence ID" value="RZT95112.1"/>
    <property type="molecule type" value="Genomic_DNA"/>
</dbReference>
<dbReference type="InterPro" id="IPR007813">
    <property type="entry name" value="PilN"/>
</dbReference>
<dbReference type="OrthoDB" id="5296173at2"/>
<dbReference type="GO" id="GO:0043107">
    <property type="term" value="P:type IV pilus-dependent motility"/>
    <property type="evidence" value="ECO:0007669"/>
    <property type="project" value="TreeGrafter"/>
</dbReference>
<dbReference type="PANTHER" id="PTHR40278:SF2">
    <property type="entry name" value="TYPE IV PILUS INNER MEMBRANE COMPONENT PILN"/>
    <property type="match status" value="1"/>
</dbReference>
<keyword evidence="2" id="KW-1133">Transmembrane helix</keyword>
<accession>A0A4Q7VGG0</accession>
<protein>
    <submittedName>
        <fullName evidence="3">Type IV pilus assembly protein PilN</fullName>
    </submittedName>
</protein>
<evidence type="ECO:0000256" key="1">
    <source>
        <dbReference type="SAM" id="Coils"/>
    </source>
</evidence>
<dbReference type="Pfam" id="PF05137">
    <property type="entry name" value="PilN"/>
    <property type="match status" value="1"/>
</dbReference>
<evidence type="ECO:0000313" key="3">
    <source>
        <dbReference type="EMBL" id="RZT95112.1"/>
    </source>
</evidence>
<evidence type="ECO:0000256" key="2">
    <source>
        <dbReference type="SAM" id="Phobius"/>
    </source>
</evidence>
<dbReference type="InterPro" id="IPR052534">
    <property type="entry name" value="Extracell_DNA_Util/SecSys_Comp"/>
</dbReference>
<dbReference type="Proteomes" id="UP000293671">
    <property type="component" value="Unassembled WGS sequence"/>
</dbReference>